<evidence type="ECO:0000259" key="2">
    <source>
        <dbReference type="Pfam" id="PF02517"/>
    </source>
</evidence>
<feature type="domain" description="CAAX prenyl protease 2/Lysostaphin resistance protein A-like" evidence="2">
    <location>
        <begin position="137"/>
        <end position="235"/>
    </location>
</feature>
<feature type="transmembrane region" description="Helical" evidence="1">
    <location>
        <begin position="20"/>
        <end position="44"/>
    </location>
</feature>
<accession>A0ABU3NPB7</accession>
<dbReference type="EMBL" id="JAUHMF010000002">
    <property type="protein sequence ID" value="MDT8898684.1"/>
    <property type="molecule type" value="Genomic_DNA"/>
</dbReference>
<dbReference type="InterPro" id="IPR003675">
    <property type="entry name" value="Rce1/LyrA-like_dom"/>
</dbReference>
<feature type="transmembrane region" description="Helical" evidence="1">
    <location>
        <begin position="197"/>
        <end position="218"/>
    </location>
</feature>
<keyword evidence="1" id="KW-1133">Transmembrane helix</keyword>
<keyword evidence="1" id="KW-0472">Membrane</keyword>
<evidence type="ECO:0000313" key="3">
    <source>
        <dbReference type="EMBL" id="MDT8898684.1"/>
    </source>
</evidence>
<keyword evidence="1" id="KW-0812">Transmembrane</keyword>
<keyword evidence="4" id="KW-1185">Reference proteome</keyword>
<feature type="transmembrane region" description="Helical" evidence="1">
    <location>
        <begin position="100"/>
        <end position="121"/>
    </location>
</feature>
<dbReference type="RefSeq" id="WP_315625348.1">
    <property type="nucleotide sequence ID" value="NZ_JAUHMF010000002.1"/>
</dbReference>
<feature type="transmembrane region" description="Helical" evidence="1">
    <location>
        <begin position="133"/>
        <end position="150"/>
    </location>
</feature>
<feature type="transmembrane region" description="Helical" evidence="1">
    <location>
        <begin position="171"/>
        <end position="191"/>
    </location>
</feature>
<feature type="transmembrane region" description="Helical" evidence="1">
    <location>
        <begin position="56"/>
        <end position="80"/>
    </location>
</feature>
<dbReference type="PANTHER" id="PTHR36435:SF1">
    <property type="entry name" value="CAAX AMINO TERMINAL PROTEASE FAMILY PROTEIN"/>
    <property type="match status" value="1"/>
</dbReference>
<protein>
    <submittedName>
        <fullName evidence="3">Type II CAAX endopeptidase family protein</fullName>
    </submittedName>
</protein>
<dbReference type="InterPro" id="IPR052710">
    <property type="entry name" value="CAAX_protease"/>
</dbReference>
<name>A0ABU3NPB7_9CHLR</name>
<sequence length="299" mass="33427">MVSSYLSAAHEGRHEAWRYVATLALVIWLFISVSFFFSLIAVILTGSTDLNAFPPLLLLVIALLPFPLGGLLGLIIGLRLFHHRPLLALINPAGRVRWAYFWRSFGLWLFLCGLSDAILWLINPSNYVWAADWSRFLPYAVVAILLIPLQTSTEELIFRGYLTQWIGRSRLGYWVTLILPNLIFAALHGLNPEVQTYGAWLTMPLYFGIGVVLSWATLHSGGLEYALGMHAANNLYAALVVTFPASALPSPALVHMRTYDPVIGLISFVLMATVYLFLLSRRSNTREQTVEPTHTGRAE</sequence>
<gene>
    <name evidence="3" type="ORF">QYE77_10420</name>
</gene>
<feature type="transmembrane region" description="Helical" evidence="1">
    <location>
        <begin position="259"/>
        <end position="278"/>
    </location>
</feature>
<reference evidence="3 4" key="1">
    <citation type="submission" date="2023-07" db="EMBL/GenBank/DDBJ databases">
        <title>Novel species of Thermanaerothrix with wide hydrolytic capabilities.</title>
        <authorList>
            <person name="Zayulina K.S."/>
            <person name="Podosokorskaya O.A."/>
            <person name="Elcheninov A.G."/>
        </authorList>
    </citation>
    <scope>NUCLEOTIDE SEQUENCE [LARGE SCALE GENOMIC DNA]</scope>
    <source>
        <strain evidence="3 4">4228-RoL</strain>
    </source>
</reference>
<comment type="caution">
    <text evidence="3">The sequence shown here is derived from an EMBL/GenBank/DDBJ whole genome shotgun (WGS) entry which is preliminary data.</text>
</comment>
<evidence type="ECO:0000313" key="4">
    <source>
        <dbReference type="Proteomes" id="UP001254165"/>
    </source>
</evidence>
<feature type="transmembrane region" description="Helical" evidence="1">
    <location>
        <begin position="225"/>
        <end position="247"/>
    </location>
</feature>
<dbReference type="Proteomes" id="UP001254165">
    <property type="component" value="Unassembled WGS sequence"/>
</dbReference>
<evidence type="ECO:0000256" key="1">
    <source>
        <dbReference type="SAM" id="Phobius"/>
    </source>
</evidence>
<organism evidence="3 4">
    <name type="scientific">Thermanaerothrix solaris</name>
    <dbReference type="NCBI Taxonomy" id="3058434"/>
    <lineage>
        <taxon>Bacteria</taxon>
        <taxon>Bacillati</taxon>
        <taxon>Chloroflexota</taxon>
        <taxon>Anaerolineae</taxon>
        <taxon>Anaerolineales</taxon>
        <taxon>Anaerolineaceae</taxon>
        <taxon>Thermanaerothrix</taxon>
    </lineage>
</organism>
<dbReference type="PANTHER" id="PTHR36435">
    <property type="entry name" value="SLR1288 PROTEIN"/>
    <property type="match status" value="1"/>
</dbReference>
<proteinExistence type="predicted"/>
<dbReference type="Pfam" id="PF02517">
    <property type="entry name" value="Rce1-like"/>
    <property type="match status" value="1"/>
</dbReference>